<dbReference type="Proteomes" id="UP000030108">
    <property type="component" value="Unassembled WGS sequence"/>
</dbReference>
<keyword evidence="1" id="KW-0732">Signal</keyword>
<accession>X8JC62</accession>
<feature type="chain" id="PRO_5004986578" evidence="1">
    <location>
        <begin position="20"/>
        <end position="193"/>
    </location>
</feature>
<evidence type="ECO:0000256" key="1">
    <source>
        <dbReference type="SAM" id="SignalP"/>
    </source>
</evidence>
<organism evidence="2 3">
    <name type="scientific">Rhizoctonia solani AG-3 Rhs1AP</name>
    <dbReference type="NCBI Taxonomy" id="1086054"/>
    <lineage>
        <taxon>Eukaryota</taxon>
        <taxon>Fungi</taxon>
        <taxon>Dikarya</taxon>
        <taxon>Basidiomycota</taxon>
        <taxon>Agaricomycotina</taxon>
        <taxon>Agaricomycetes</taxon>
        <taxon>Cantharellales</taxon>
        <taxon>Ceratobasidiaceae</taxon>
        <taxon>Rhizoctonia</taxon>
    </lineage>
</organism>
<gene>
    <name evidence="2" type="ORF">RSOL_401300</name>
</gene>
<name>X8JC62_9AGAM</name>
<reference evidence="3" key="1">
    <citation type="journal article" date="2014" name="Genome Announc.">
        <title>Draft genome sequence of the plant-pathogenic soil fungus Rhizoctonia solani anastomosis group 3 strain Rhs1AP.</title>
        <authorList>
            <person name="Cubeta M.A."/>
            <person name="Thomas E."/>
            <person name="Dean R.A."/>
            <person name="Jabaji S."/>
            <person name="Neate S.M."/>
            <person name="Tavantzis S."/>
            <person name="Toda T."/>
            <person name="Vilgalys R."/>
            <person name="Bharathan N."/>
            <person name="Fedorova-Abrams N."/>
            <person name="Pakala S.B."/>
            <person name="Pakala S.M."/>
            <person name="Zafar N."/>
            <person name="Joardar V."/>
            <person name="Losada L."/>
            <person name="Nierman W.C."/>
        </authorList>
    </citation>
    <scope>NUCLEOTIDE SEQUENCE [LARGE SCALE GENOMIC DNA]</scope>
    <source>
        <strain evidence="3">AG-3</strain>
    </source>
</reference>
<feature type="non-terminal residue" evidence="2">
    <location>
        <position position="193"/>
    </location>
</feature>
<feature type="signal peptide" evidence="1">
    <location>
        <begin position="1"/>
        <end position="19"/>
    </location>
</feature>
<protein>
    <submittedName>
        <fullName evidence="2">Uncharacterized protein</fullName>
    </submittedName>
</protein>
<dbReference type="SUPFAM" id="SSF57184">
    <property type="entry name" value="Growth factor receptor domain"/>
    <property type="match status" value="1"/>
</dbReference>
<dbReference type="AlphaFoldDB" id="X8JC62"/>
<evidence type="ECO:0000313" key="2">
    <source>
        <dbReference type="EMBL" id="EUC61610.1"/>
    </source>
</evidence>
<dbReference type="EMBL" id="JATN01000319">
    <property type="protein sequence ID" value="EUC61610.1"/>
    <property type="molecule type" value="Genomic_DNA"/>
</dbReference>
<evidence type="ECO:0000313" key="3">
    <source>
        <dbReference type="Proteomes" id="UP000030108"/>
    </source>
</evidence>
<dbReference type="InterPro" id="IPR009030">
    <property type="entry name" value="Growth_fac_rcpt_cys_sf"/>
</dbReference>
<proteinExistence type="predicted"/>
<sequence length="193" mass="21656">MFALQVLSILAACTYMVTAVPTKIANIAPRFLANKCQRGQFYYRNTCLPNGGSKKQSKIPVGITCPRGRYWHANGFCAPLSSIDGSKTTCPPEYKWDEIRDYCKHKKACAKREFYWPDKGMCLVVGGPDDITLSAETPCPKDWSLVEERLCAPLFPGGVDHHKCPEEYTWDKLKFHCVKSTTTSTPILKPSEV</sequence>
<comment type="caution">
    <text evidence="2">The sequence shown here is derived from an EMBL/GenBank/DDBJ whole genome shotgun (WGS) entry which is preliminary data.</text>
</comment>